<keyword evidence="2" id="KW-1185">Reference proteome</keyword>
<proteinExistence type="predicted"/>
<dbReference type="EMBL" id="BGPR01001542">
    <property type="protein sequence ID" value="GBM56372.1"/>
    <property type="molecule type" value="Genomic_DNA"/>
</dbReference>
<dbReference type="Proteomes" id="UP000499080">
    <property type="component" value="Unassembled WGS sequence"/>
</dbReference>
<evidence type="ECO:0000313" key="2">
    <source>
        <dbReference type="Proteomes" id="UP000499080"/>
    </source>
</evidence>
<sequence length="105" mass="12122">MFRIVFTSHYFVDYLPSLPPLMSDLRTLCGPFSLGNSRKLKFCPHFLPFGLHNDSQRGFDFRLAIEVELPLICLEEIRKRSKAGKLSGDSFRTKMDFPVAPRVEK</sequence>
<evidence type="ECO:0000313" key="1">
    <source>
        <dbReference type="EMBL" id="GBM56372.1"/>
    </source>
</evidence>
<gene>
    <name evidence="1" type="ORF">AVEN_7178_1</name>
</gene>
<reference evidence="1 2" key="1">
    <citation type="journal article" date="2019" name="Sci. Rep.">
        <title>Orb-weaving spider Araneus ventricosus genome elucidates the spidroin gene catalogue.</title>
        <authorList>
            <person name="Kono N."/>
            <person name="Nakamura H."/>
            <person name="Ohtoshi R."/>
            <person name="Moran D.A.P."/>
            <person name="Shinohara A."/>
            <person name="Yoshida Y."/>
            <person name="Fujiwara M."/>
            <person name="Mori M."/>
            <person name="Tomita M."/>
            <person name="Arakawa K."/>
        </authorList>
    </citation>
    <scope>NUCLEOTIDE SEQUENCE [LARGE SCALE GENOMIC DNA]</scope>
</reference>
<name>A0A4Y2GQZ8_ARAVE</name>
<organism evidence="1 2">
    <name type="scientific">Araneus ventricosus</name>
    <name type="common">Orbweaver spider</name>
    <name type="synonym">Epeira ventricosa</name>
    <dbReference type="NCBI Taxonomy" id="182803"/>
    <lineage>
        <taxon>Eukaryota</taxon>
        <taxon>Metazoa</taxon>
        <taxon>Ecdysozoa</taxon>
        <taxon>Arthropoda</taxon>
        <taxon>Chelicerata</taxon>
        <taxon>Arachnida</taxon>
        <taxon>Araneae</taxon>
        <taxon>Araneomorphae</taxon>
        <taxon>Entelegynae</taxon>
        <taxon>Araneoidea</taxon>
        <taxon>Araneidae</taxon>
        <taxon>Araneus</taxon>
    </lineage>
</organism>
<dbReference type="AlphaFoldDB" id="A0A4Y2GQZ8"/>
<protein>
    <submittedName>
        <fullName evidence="1">Uncharacterized protein</fullName>
    </submittedName>
</protein>
<comment type="caution">
    <text evidence="1">The sequence shown here is derived from an EMBL/GenBank/DDBJ whole genome shotgun (WGS) entry which is preliminary data.</text>
</comment>
<accession>A0A4Y2GQZ8</accession>